<dbReference type="InParanoid" id="A0A7J7CA93"/>
<name>A0A7J7CA93_TRIWF</name>
<feature type="domain" description="DUF1771" evidence="2">
    <location>
        <begin position="326"/>
        <end position="390"/>
    </location>
</feature>
<organism evidence="3 4">
    <name type="scientific">Tripterygium wilfordii</name>
    <name type="common">Thunder God vine</name>
    <dbReference type="NCBI Taxonomy" id="458696"/>
    <lineage>
        <taxon>Eukaryota</taxon>
        <taxon>Viridiplantae</taxon>
        <taxon>Streptophyta</taxon>
        <taxon>Embryophyta</taxon>
        <taxon>Tracheophyta</taxon>
        <taxon>Spermatophyta</taxon>
        <taxon>Magnoliopsida</taxon>
        <taxon>eudicotyledons</taxon>
        <taxon>Gunneridae</taxon>
        <taxon>Pentapetalae</taxon>
        <taxon>rosids</taxon>
        <taxon>fabids</taxon>
        <taxon>Celastrales</taxon>
        <taxon>Celastraceae</taxon>
        <taxon>Tripterygium</taxon>
    </lineage>
</organism>
<dbReference type="Pfam" id="PF08590">
    <property type="entry name" value="DUF1771"/>
    <property type="match status" value="1"/>
</dbReference>
<dbReference type="Proteomes" id="UP000593562">
    <property type="component" value="Unassembled WGS sequence"/>
</dbReference>
<keyword evidence="4" id="KW-1185">Reference proteome</keyword>
<comment type="caution">
    <text evidence="3">The sequence shown here is derived from an EMBL/GenBank/DDBJ whole genome shotgun (WGS) entry which is preliminary data.</text>
</comment>
<dbReference type="InterPro" id="IPR056254">
    <property type="entry name" value="At5g58720/SDE5-like_UBA-like"/>
</dbReference>
<feature type="region of interest" description="Disordered" evidence="1">
    <location>
        <begin position="87"/>
        <end position="107"/>
    </location>
</feature>
<reference evidence="3 4" key="1">
    <citation type="journal article" date="2020" name="Nat. Commun.">
        <title>Genome of Tripterygium wilfordii and identification of cytochrome P450 involved in triptolide biosynthesis.</title>
        <authorList>
            <person name="Tu L."/>
            <person name="Su P."/>
            <person name="Zhang Z."/>
            <person name="Gao L."/>
            <person name="Wang J."/>
            <person name="Hu T."/>
            <person name="Zhou J."/>
            <person name="Zhang Y."/>
            <person name="Zhao Y."/>
            <person name="Liu Y."/>
            <person name="Song Y."/>
            <person name="Tong Y."/>
            <person name="Lu Y."/>
            <person name="Yang J."/>
            <person name="Xu C."/>
            <person name="Jia M."/>
            <person name="Peters R.J."/>
            <person name="Huang L."/>
            <person name="Gao W."/>
        </authorList>
    </citation>
    <scope>NUCLEOTIDE SEQUENCE [LARGE SCALE GENOMIC DNA]</scope>
    <source>
        <strain evidence="4">cv. XIE 37</strain>
        <tissue evidence="3">Leaf</tissue>
    </source>
</reference>
<feature type="compositionally biased region" description="Low complexity" evidence="1">
    <location>
        <begin position="87"/>
        <end position="102"/>
    </location>
</feature>
<dbReference type="PANTHER" id="PTHR47872:SF1">
    <property type="entry name" value="NUCLEAR RNA EXPORT FACTOR SDE5-RELATED"/>
    <property type="match status" value="1"/>
</dbReference>
<dbReference type="AlphaFoldDB" id="A0A7J7CA93"/>
<gene>
    <name evidence="3" type="ORF">HS088_TW19G00259</name>
</gene>
<dbReference type="InterPro" id="IPR013899">
    <property type="entry name" value="DUF1771"/>
</dbReference>
<protein>
    <recommendedName>
        <fullName evidence="2">DUF1771 domain-containing protein</fullName>
    </recommendedName>
</protein>
<accession>A0A7J7CA93</accession>
<dbReference type="Pfam" id="PF24767">
    <property type="entry name" value="UBA_At5g58720"/>
    <property type="match status" value="1"/>
</dbReference>
<dbReference type="PANTHER" id="PTHR47872">
    <property type="entry name" value="NUCLEAR RNA EXPORT FACTOR SDE5-RELATED"/>
    <property type="match status" value="1"/>
</dbReference>
<evidence type="ECO:0000256" key="1">
    <source>
        <dbReference type="SAM" id="MobiDB-lite"/>
    </source>
</evidence>
<proteinExistence type="predicted"/>
<evidence type="ECO:0000313" key="4">
    <source>
        <dbReference type="Proteomes" id="UP000593562"/>
    </source>
</evidence>
<evidence type="ECO:0000313" key="3">
    <source>
        <dbReference type="EMBL" id="KAF5730666.1"/>
    </source>
</evidence>
<dbReference type="EMBL" id="JAAARO010000019">
    <property type="protein sequence ID" value="KAF5730666.1"/>
    <property type="molecule type" value="Genomic_DNA"/>
</dbReference>
<sequence>MQAVSVTTHSDAEERELEQLLEAFGSEFSLEDIACAYSEARHDVDMAGEILCGMRERTSRTAISTSRNKFKSADAMPFLMSSELKGSSAASTKESSKSGSSKFYHETNSENLESKDCSASIDSKDLPVSGVSYQENSLSVTARHNKQAEIEEFLFKMLGDGFQLDMTVIQDVLGQCGYDLHKSVNKLLDLSVSSLEKRGNVVDEAAEISREKSLDCESFFHQELSHQPVAAQIDGTEGMSRKLTKSRRRDKDKLDMGKEILQSLFTVPERSEETPQKIRLLREVKRSRAFGKLVTEPFKDPAVEHKLTAAEPQIVSRDDVEVDENSYDVLRQAAKEHWVTMKAYYTASVDAFVNGDHARAAKFLEEGHFFSKKAREADEKSWEKIIENGEEKEDEVLPIDLRSHKPKEALRLLRFYLTTVSAMKYLRLIVGADGEDDTREARKRLLLKQLEKESIQWTEGDNGNTILIQVDRIDPKSLSFAKNKNPTPN</sequence>
<dbReference type="SMART" id="SM01162">
    <property type="entry name" value="DUF1771"/>
    <property type="match status" value="1"/>
</dbReference>
<evidence type="ECO:0000259" key="2">
    <source>
        <dbReference type="SMART" id="SM01162"/>
    </source>
</evidence>